<dbReference type="OrthoDB" id="2624539at2"/>
<name>A0A0M1NIN4_9BACL</name>
<proteinExistence type="predicted"/>
<evidence type="ECO:0000313" key="2">
    <source>
        <dbReference type="Proteomes" id="UP000036932"/>
    </source>
</evidence>
<keyword evidence="2" id="KW-1185">Reference proteome</keyword>
<gene>
    <name evidence="1" type="ORF">AM231_20985</name>
</gene>
<dbReference type="Proteomes" id="UP000036932">
    <property type="component" value="Unassembled WGS sequence"/>
</dbReference>
<organism evidence="1 2">
    <name type="scientific">Paenibacillus solani</name>
    <dbReference type="NCBI Taxonomy" id="1705565"/>
    <lineage>
        <taxon>Bacteria</taxon>
        <taxon>Bacillati</taxon>
        <taxon>Bacillota</taxon>
        <taxon>Bacilli</taxon>
        <taxon>Bacillales</taxon>
        <taxon>Paenibacillaceae</taxon>
        <taxon>Paenibacillus</taxon>
    </lineage>
</organism>
<dbReference type="EMBL" id="LIUT01000005">
    <property type="protein sequence ID" value="KOR82041.1"/>
    <property type="molecule type" value="Genomic_DNA"/>
</dbReference>
<accession>A0A0M1NIN4</accession>
<comment type="caution">
    <text evidence="1">The sequence shown here is derived from an EMBL/GenBank/DDBJ whole genome shotgun (WGS) entry which is preliminary data.</text>
</comment>
<reference evidence="2" key="1">
    <citation type="submission" date="2015-08" db="EMBL/GenBank/DDBJ databases">
        <title>Genome sequencing project for genomic taxonomy and phylogenomics of Bacillus-like bacteria.</title>
        <authorList>
            <person name="Liu B."/>
            <person name="Wang J."/>
            <person name="Zhu Y."/>
            <person name="Liu G."/>
            <person name="Chen Q."/>
            <person name="Chen Z."/>
            <person name="Lan J."/>
            <person name="Che J."/>
            <person name="Ge C."/>
            <person name="Shi H."/>
            <person name="Pan Z."/>
            <person name="Liu X."/>
        </authorList>
    </citation>
    <scope>NUCLEOTIDE SEQUENCE [LARGE SCALE GENOMIC DNA]</scope>
    <source>
        <strain evidence="2">FJAT-22460</strain>
    </source>
</reference>
<protein>
    <recommendedName>
        <fullName evidence="3">Butirosin biosynthesis protein H N-terminal domain-containing protein</fullName>
    </recommendedName>
</protein>
<dbReference type="PATRIC" id="fig|1705565.3.peg.118"/>
<sequence>MDIKELELRIPPIVGYQYLAYPLCTVLTRNEALPWFYSNFIHLYCHHDLSAEAASRSVPMTFYGEDFIRCPWLITQKLEREYVLDSPSGIIEFLIHSIRSNYTISLHVDEFYIPRRRVYQQTHYAHDILVYGYDNARRSFLVLGYDEEMQFQKTVVPYHEMEQGFQNLEWTDNYDEQIYLYQFNKSGSYRLDATFIKESLEEYMMGSNISLRNRGTADPLEAAFGMDVYAALIRNMPVLVRKRDIRPIHILWEHKKMMGLRLQYLCDQELISPDFVECFRPIEEQAYALRHLLMKYALTGDDHLLKQGLEEMTHIMESEKRILEMVVKALEPQVVS</sequence>
<evidence type="ECO:0008006" key="3">
    <source>
        <dbReference type="Google" id="ProtNLM"/>
    </source>
</evidence>
<dbReference type="AlphaFoldDB" id="A0A0M1NIN4"/>
<evidence type="ECO:0000313" key="1">
    <source>
        <dbReference type="EMBL" id="KOR82041.1"/>
    </source>
</evidence>